<dbReference type="OrthoDB" id="690202at2759"/>
<accession>A0A368RJ91</accession>
<reference evidence="1" key="1">
    <citation type="journal article" date="2012" name="Nat. Biotechnol.">
        <title>Reference genome sequence of the model plant Setaria.</title>
        <authorList>
            <person name="Bennetzen J.L."/>
            <person name="Schmutz J."/>
            <person name="Wang H."/>
            <person name="Percifield R."/>
            <person name="Hawkins J."/>
            <person name="Pontaroli A.C."/>
            <person name="Estep M."/>
            <person name="Feng L."/>
            <person name="Vaughn J.N."/>
            <person name="Grimwood J."/>
            <person name="Jenkins J."/>
            <person name="Barry K."/>
            <person name="Lindquist E."/>
            <person name="Hellsten U."/>
            <person name="Deshpande S."/>
            <person name="Wang X."/>
            <person name="Wu X."/>
            <person name="Mitros T."/>
            <person name="Triplett J."/>
            <person name="Yang X."/>
            <person name="Ye C.Y."/>
            <person name="Mauro-Herrera M."/>
            <person name="Wang L."/>
            <person name="Li P."/>
            <person name="Sharma M."/>
            <person name="Sharma R."/>
            <person name="Ronald P.C."/>
            <person name="Panaud O."/>
            <person name="Kellogg E.A."/>
            <person name="Brutnell T.P."/>
            <person name="Doust A.N."/>
            <person name="Tuskan G.A."/>
            <person name="Rokhsar D."/>
            <person name="Devos K.M."/>
        </authorList>
    </citation>
    <scope>NUCLEOTIDE SEQUENCE [LARGE SCALE GENOMIC DNA]</scope>
    <source>
        <strain evidence="1">Yugu1</strain>
    </source>
</reference>
<dbReference type="PANTHER" id="PTHR18868">
    <property type="entry name" value="OS07G0665300 PROTEIN-RELATED"/>
    <property type="match status" value="1"/>
</dbReference>
<dbReference type="PANTHER" id="PTHR18868:SF51">
    <property type="entry name" value="PROTEASE DO-LIKE 14"/>
    <property type="match status" value="1"/>
</dbReference>
<evidence type="ECO:0000313" key="1">
    <source>
        <dbReference type="EMBL" id="RCV30275.1"/>
    </source>
</evidence>
<name>A0A368RJ91_SETIT</name>
<organism evidence="1">
    <name type="scientific">Setaria italica</name>
    <name type="common">Foxtail millet</name>
    <name type="synonym">Panicum italicum</name>
    <dbReference type="NCBI Taxonomy" id="4555"/>
    <lineage>
        <taxon>Eukaryota</taxon>
        <taxon>Viridiplantae</taxon>
        <taxon>Streptophyta</taxon>
        <taxon>Embryophyta</taxon>
        <taxon>Tracheophyta</taxon>
        <taxon>Spermatophyta</taxon>
        <taxon>Magnoliopsida</taxon>
        <taxon>Liliopsida</taxon>
        <taxon>Poales</taxon>
        <taxon>Poaceae</taxon>
        <taxon>PACMAD clade</taxon>
        <taxon>Panicoideae</taxon>
        <taxon>Panicodae</taxon>
        <taxon>Paniceae</taxon>
        <taxon>Cenchrinae</taxon>
        <taxon>Setaria</taxon>
    </lineage>
</organism>
<proteinExistence type="predicted"/>
<dbReference type="EMBL" id="CM003533">
    <property type="protein sequence ID" value="RCV30275.1"/>
    <property type="molecule type" value="Genomic_DNA"/>
</dbReference>
<gene>
    <name evidence="1" type="ORF">SETIT_6G081400v2</name>
</gene>
<sequence length="108" mass="12155">MIIFATDGINFYDPKLGTPAVSCDNIVDILECFKEKWTGGVDSLSNPNGVGGGVQGDCSVCLNSWPVPRRYWRQPDEPEKSYLDEYERRVLDSGCQFEYIGGYIHILK</sequence>
<protein>
    <submittedName>
        <fullName evidence="1">Uncharacterized protein</fullName>
    </submittedName>
</protein>
<reference evidence="1" key="2">
    <citation type="submission" date="2015-07" db="EMBL/GenBank/DDBJ databases">
        <authorList>
            <person name="Noorani M."/>
        </authorList>
    </citation>
    <scope>NUCLEOTIDE SEQUENCE</scope>
    <source>
        <strain evidence="1">Yugu1</strain>
    </source>
</reference>
<dbReference type="AlphaFoldDB" id="A0A368RJ91"/>